<evidence type="ECO:0000313" key="7">
    <source>
        <dbReference type="EMBL" id="EGC31872.1"/>
    </source>
</evidence>
<dbReference type="EMBL" id="GL871225">
    <property type="protein sequence ID" value="EGC31872.1"/>
    <property type="molecule type" value="Genomic_DNA"/>
</dbReference>
<keyword evidence="4 6" id="KW-1133">Transmembrane helix</keyword>
<evidence type="ECO:0000256" key="3">
    <source>
        <dbReference type="ARBA" id="ARBA00022692"/>
    </source>
</evidence>
<dbReference type="Pfam" id="PF07947">
    <property type="entry name" value="YhhN"/>
    <property type="match status" value="1"/>
</dbReference>
<dbReference type="KEGG" id="dpp:DICPUDRAFT_151479"/>
<dbReference type="RefSeq" id="XP_003287383.1">
    <property type="nucleotide sequence ID" value="XM_003287335.1"/>
</dbReference>
<comment type="subcellular location">
    <subcellularLocation>
        <location evidence="1">Membrane</location>
        <topology evidence="1">Multi-pass membrane protein</topology>
    </subcellularLocation>
</comment>
<evidence type="ECO:0000256" key="1">
    <source>
        <dbReference type="ARBA" id="ARBA00004141"/>
    </source>
</evidence>
<reference evidence="9" key="2">
    <citation type="journal article" date="2011" name="Genome Biol.">
        <title>Comparative genomics of the social amoebae Dictyostelium discoideum and Dictyostelium purpureum.</title>
        <authorList>
            <consortium name="US DOE Joint Genome Institute (JGI-PGF)"/>
            <person name="Sucgang R."/>
            <person name="Kuo A."/>
            <person name="Tian X."/>
            <person name="Salerno W."/>
            <person name="Parikh A."/>
            <person name="Feasley C.L."/>
            <person name="Dalin E."/>
            <person name="Tu H."/>
            <person name="Huang E."/>
            <person name="Barry K."/>
            <person name="Lindquist E."/>
            <person name="Shapiro H."/>
            <person name="Bruce D."/>
            <person name="Schmutz J."/>
            <person name="Salamov A."/>
            <person name="Fey P."/>
            <person name="Gaudet P."/>
            <person name="Anjard C."/>
            <person name="Babu M.M."/>
            <person name="Basu S."/>
            <person name="Bushmanova Y."/>
            <person name="van der Wel H."/>
            <person name="Katoh-Kurasawa M."/>
            <person name="Dinh C."/>
            <person name="Coutinho P.M."/>
            <person name="Saito T."/>
            <person name="Elias M."/>
            <person name="Schaap P."/>
            <person name="Kay R.R."/>
            <person name="Henrissat B."/>
            <person name="Eichinger L."/>
            <person name="Rivero F."/>
            <person name="Putnam N.H."/>
            <person name="West C.M."/>
            <person name="Loomis W.F."/>
            <person name="Chisholm R.L."/>
            <person name="Shaulsky G."/>
            <person name="Strassmann J.E."/>
            <person name="Queller D.C."/>
            <person name="Kuspa A."/>
            <person name="Grigoriev I.V."/>
        </authorList>
    </citation>
    <scope>NUCLEOTIDE SEQUENCE [LARGE SCALE GENOMIC DNA]</scope>
    <source>
        <strain evidence="9">QSDP1</strain>
    </source>
</reference>
<accession>F0ZIY9</accession>
<dbReference type="GO" id="GO:0016787">
    <property type="term" value="F:hydrolase activity"/>
    <property type="evidence" value="ECO:0000318"/>
    <property type="project" value="GO_Central"/>
</dbReference>
<evidence type="ECO:0000313" key="9">
    <source>
        <dbReference type="Proteomes" id="UP000001064"/>
    </source>
</evidence>
<feature type="transmembrane region" description="Helical" evidence="6">
    <location>
        <begin position="289"/>
        <end position="307"/>
    </location>
</feature>
<feature type="transmembrane region" description="Helical" evidence="6">
    <location>
        <begin position="41"/>
        <end position="60"/>
    </location>
</feature>
<feature type="transmembrane region" description="Helical" evidence="6">
    <location>
        <begin position="247"/>
        <end position="268"/>
    </location>
</feature>
<dbReference type="EMBL" id="GL871037">
    <property type="protein sequence ID" value="EGC36126.1"/>
    <property type="molecule type" value="Genomic_DNA"/>
</dbReference>
<dbReference type="VEuPathDB" id="AmoebaDB:DICPUDRAFT_151479"/>
<dbReference type="GeneID" id="10507794"/>
<feature type="transmembrane region" description="Helical" evidence="6">
    <location>
        <begin position="114"/>
        <end position="132"/>
    </location>
</feature>
<dbReference type="eggNOG" id="ENOG502RE4P">
    <property type="taxonomic scope" value="Eukaryota"/>
</dbReference>
<feature type="transmembrane region" description="Helical" evidence="6">
    <location>
        <begin position="199"/>
        <end position="218"/>
    </location>
</feature>
<dbReference type="AlphaFoldDB" id="F0ZIY9"/>
<reference evidence="8" key="1">
    <citation type="submission" date="2010-04" db="EMBL/GenBank/DDBJ databases">
        <title>Comparative genomics of the social amoebae Dictyostelium discoideum and Dictyostelium purpureum.</title>
        <authorList>
            <consortium name="US DOE Joint Genome Institute (JGI-PGF)"/>
            <person name="Sucgang R."/>
            <person name="Kuo A."/>
            <person name="Tian X."/>
            <person name="Salerno W."/>
            <person name="Parikh A."/>
            <person name="Feasley C.L."/>
            <person name="Dalin E."/>
            <person name="Tu H."/>
            <person name="Huang E."/>
            <person name="Barry K."/>
            <person name="Lindquist E."/>
            <person name="Shapiro H."/>
            <person name="Bruce D."/>
            <person name="Schmutz J."/>
            <person name="Salamov A."/>
            <person name="Fey P."/>
            <person name="Gaudet P."/>
            <person name="Anjard C."/>
            <person name="Mohan M.B."/>
            <person name="Basu S."/>
            <person name="Bushmanova Y."/>
            <person name="van der Wel H."/>
            <person name="Katoh-Kurasawa M."/>
            <person name="Coutinho P.M."/>
            <person name="Saito T."/>
            <person name="Elias M."/>
            <person name="Schaap P."/>
            <person name="Kay R.R."/>
            <person name="Henrissat B."/>
            <person name="Eichinger L."/>
            <person name="Rivero F."/>
            <person name="Putnam N.H."/>
            <person name="West C.M."/>
            <person name="Loomis W.F."/>
            <person name="Chisholm R.L."/>
            <person name="Shaulsky G."/>
            <person name="Strassmann J.E."/>
            <person name="Queller D.C."/>
            <person name="Kuspa A."/>
            <person name="Grigoriev I.V."/>
        </authorList>
    </citation>
    <scope>NUCLEOTIDE SEQUENCE</scope>
    <source>
        <strain evidence="8">QSDP1</strain>
    </source>
</reference>
<evidence type="ECO:0000256" key="4">
    <source>
        <dbReference type="ARBA" id="ARBA00022989"/>
    </source>
</evidence>
<dbReference type="KEGG" id="dpp:DICPUDRAFT_156208"/>
<dbReference type="OMA" id="WLGQFCI"/>
<evidence type="ECO:0000256" key="6">
    <source>
        <dbReference type="SAM" id="Phobius"/>
    </source>
</evidence>
<dbReference type="RefSeq" id="XP_003291606.1">
    <property type="nucleotide sequence ID" value="XM_003291558.1"/>
</dbReference>
<sequence>MEQEIQIDNNNIENLQQQYHSTGTNPDIMFGLGTDIINKDMWWKLLYTMFTITAIGYLMAKRTSNRIFVMVKPVPVVILGYIVLLWCSIHHKTGTQQVLNDALHLIVPHNPTQYAVYISVGLFLSAIGDFFLLYKRFFIHGVFFFLIAHISFIFAFTSSDQFFTPIVIGLLVGIVLFFAFMFLAKVFPLFSKMGISRSLAVALFFYTSVIVAMCYTASVRSITKLLTLIISNNTADITSKLFTSMTFYASIGAIGAVLFFISDMMILVREVNLLSNNNVSKVRKVLGHGDLGMIVYWLGQFCIALSVSH</sequence>
<dbReference type="PANTHER" id="PTHR31885:SF6">
    <property type="entry name" value="GH04784P"/>
    <property type="match status" value="1"/>
</dbReference>
<dbReference type="OrthoDB" id="2133758at2759"/>
<evidence type="ECO:0000256" key="5">
    <source>
        <dbReference type="ARBA" id="ARBA00023136"/>
    </source>
</evidence>
<protein>
    <recommendedName>
        <fullName evidence="10">Transmembrane protein</fullName>
    </recommendedName>
</protein>
<dbReference type="GO" id="GO:0016020">
    <property type="term" value="C:membrane"/>
    <property type="evidence" value="ECO:0000318"/>
    <property type="project" value="GO_Central"/>
</dbReference>
<keyword evidence="3 6" id="KW-0812">Transmembrane</keyword>
<name>F0ZIY9_DICPU</name>
<feature type="transmembrane region" description="Helical" evidence="6">
    <location>
        <begin position="137"/>
        <end position="156"/>
    </location>
</feature>
<dbReference type="Proteomes" id="UP000001064">
    <property type="component" value="Unassembled WGS sequence"/>
</dbReference>
<dbReference type="VEuPathDB" id="AmoebaDB:DICPUDRAFT_156208"/>
<gene>
    <name evidence="8" type="ORF">DICPUDRAFT_151479</name>
    <name evidence="7" type="ORF">DICPUDRAFT_156208</name>
</gene>
<evidence type="ECO:0000256" key="2">
    <source>
        <dbReference type="ARBA" id="ARBA00007375"/>
    </source>
</evidence>
<dbReference type="GeneID" id="10501332"/>
<keyword evidence="9" id="KW-1185">Reference proteome</keyword>
<organism evidence="8 9">
    <name type="scientific">Dictyostelium purpureum</name>
    <name type="common">Slime mold</name>
    <dbReference type="NCBI Taxonomy" id="5786"/>
    <lineage>
        <taxon>Eukaryota</taxon>
        <taxon>Amoebozoa</taxon>
        <taxon>Evosea</taxon>
        <taxon>Eumycetozoa</taxon>
        <taxon>Dictyostelia</taxon>
        <taxon>Dictyosteliales</taxon>
        <taxon>Dictyosteliaceae</taxon>
        <taxon>Dictyostelium</taxon>
    </lineage>
</organism>
<evidence type="ECO:0000313" key="8">
    <source>
        <dbReference type="EMBL" id="EGC36126.1"/>
    </source>
</evidence>
<dbReference type="PANTHER" id="PTHR31885">
    <property type="entry name" value="GH04784P"/>
    <property type="match status" value="1"/>
</dbReference>
<dbReference type="InterPro" id="IPR012506">
    <property type="entry name" value="TMEM86B-like"/>
</dbReference>
<feature type="transmembrane region" description="Helical" evidence="6">
    <location>
        <begin position="67"/>
        <end position="86"/>
    </location>
</feature>
<comment type="similarity">
    <text evidence="2">Belongs to the TMEM86 family.</text>
</comment>
<keyword evidence="5 6" id="KW-0472">Membrane</keyword>
<evidence type="ECO:0008006" key="10">
    <source>
        <dbReference type="Google" id="ProtNLM"/>
    </source>
</evidence>
<feature type="transmembrane region" description="Helical" evidence="6">
    <location>
        <begin position="162"/>
        <end position="187"/>
    </location>
</feature>
<dbReference type="FunCoup" id="F0ZIY9">
    <property type="interactions" value="6"/>
</dbReference>
<proteinExistence type="inferred from homology"/>